<comment type="caution">
    <text evidence="2">The sequence shown here is derived from an EMBL/GenBank/DDBJ whole genome shotgun (WGS) entry which is preliminary data.</text>
</comment>
<feature type="compositionally biased region" description="Polar residues" evidence="1">
    <location>
        <begin position="92"/>
        <end position="104"/>
    </location>
</feature>
<proteinExistence type="predicted"/>
<gene>
    <name evidence="2" type="ORF">HAX54_020018</name>
</gene>
<organism evidence="2 3">
    <name type="scientific">Datura stramonium</name>
    <name type="common">Jimsonweed</name>
    <name type="synonym">Common thornapple</name>
    <dbReference type="NCBI Taxonomy" id="4076"/>
    <lineage>
        <taxon>Eukaryota</taxon>
        <taxon>Viridiplantae</taxon>
        <taxon>Streptophyta</taxon>
        <taxon>Embryophyta</taxon>
        <taxon>Tracheophyta</taxon>
        <taxon>Spermatophyta</taxon>
        <taxon>Magnoliopsida</taxon>
        <taxon>eudicotyledons</taxon>
        <taxon>Gunneridae</taxon>
        <taxon>Pentapetalae</taxon>
        <taxon>asterids</taxon>
        <taxon>lamiids</taxon>
        <taxon>Solanales</taxon>
        <taxon>Solanaceae</taxon>
        <taxon>Solanoideae</taxon>
        <taxon>Datureae</taxon>
        <taxon>Datura</taxon>
    </lineage>
</organism>
<evidence type="ECO:0000256" key="1">
    <source>
        <dbReference type="SAM" id="MobiDB-lite"/>
    </source>
</evidence>
<keyword evidence="3" id="KW-1185">Reference proteome</keyword>
<sequence>MNPEGCSRKIKKVKNLNYVSAGSLAPLVKQKVSNRKTKHNSEIIPADQVIKSIKKHHKPKQNSIYLTNASHLEQGQHVSLDSTFPTTQIAHQQVQQMLSNSTTPASQASHEQAAHQQVQQESQRPTTPASQAVQQQMQRDPQDSSNLEANIQDEEQGKNN</sequence>
<evidence type="ECO:0000313" key="2">
    <source>
        <dbReference type="EMBL" id="MCD9561061.1"/>
    </source>
</evidence>
<feature type="compositionally biased region" description="Polar residues" evidence="1">
    <location>
        <begin position="124"/>
        <end position="149"/>
    </location>
</feature>
<dbReference type="EMBL" id="JACEIK010002420">
    <property type="protein sequence ID" value="MCD9561061.1"/>
    <property type="molecule type" value="Genomic_DNA"/>
</dbReference>
<accession>A0ABS8UQ57</accession>
<dbReference type="Proteomes" id="UP000823775">
    <property type="component" value="Unassembled WGS sequence"/>
</dbReference>
<name>A0ABS8UQ57_DATST</name>
<evidence type="ECO:0000313" key="3">
    <source>
        <dbReference type="Proteomes" id="UP000823775"/>
    </source>
</evidence>
<feature type="compositionally biased region" description="Low complexity" evidence="1">
    <location>
        <begin position="105"/>
        <end position="123"/>
    </location>
</feature>
<feature type="region of interest" description="Disordered" evidence="1">
    <location>
        <begin position="92"/>
        <end position="160"/>
    </location>
</feature>
<protein>
    <submittedName>
        <fullName evidence="2">Uncharacterized protein</fullName>
    </submittedName>
</protein>
<reference evidence="2 3" key="1">
    <citation type="journal article" date="2021" name="BMC Genomics">
        <title>Datura genome reveals duplications of psychoactive alkaloid biosynthetic genes and high mutation rate following tissue culture.</title>
        <authorList>
            <person name="Rajewski A."/>
            <person name="Carter-House D."/>
            <person name="Stajich J."/>
            <person name="Litt A."/>
        </authorList>
    </citation>
    <scope>NUCLEOTIDE SEQUENCE [LARGE SCALE GENOMIC DNA]</scope>
    <source>
        <strain evidence="2">AR-01</strain>
    </source>
</reference>